<dbReference type="AlphaFoldDB" id="A0A512N7P8"/>
<reference evidence="3 4" key="1">
    <citation type="submission" date="2019-07" db="EMBL/GenBank/DDBJ databases">
        <title>Whole genome shotgun sequence of Reyranella soli NBRC 108950.</title>
        <authorList>
            <person name="Hosoyama A."/>
            <person name="Uohara A."/>
            <person name="Ohji S."/>
            <person name="Ichikawa N."/>
        </authorList>
    </citation>
    <scope>NUCLEOTIDE SEQUENCE [LARGE SCALE GENOMIC DNA]</scope>
    <source>
        <strain evidence="3 4">NBRC 108950</strain>
    </source>
</reference>
<evidence type="ECO:0000256" key="2">
    <source>
        <dbReference type="SAM" id="SignalP"/>
    </source>
</evidence>
<dbReference type="RefSeq" id="WP_147149091.1">
    <property type="nucleotide sequence ID" value="NZ_BKAJ01000033.1"/>
</dbReference>
<dbReference type="InterPro" id="IPR005064">
    <property type="entry name" value="BUG"/>
</dbReference>
<sequence length="319" mass="33409">MKRRLVLGLPAALLLARPVSAQTYPTKPIRLVVGYSAGGGNDLIARIVAAKLQEKLGQPIIVDNKPGAASIVAAELVAKAAPDGYTLLVAPSGPMTINPAVYAKLPYAPEKDFAPISLLAEFPLLLVVGADQPIKSVREVIDYGRAHPDKANYASSATPFQLASELFNQRTGSKFQHIPYRGSGDAAQAVASGQVLMTIADTGPISGLLSGGKLRALAITTDKRDPAFPDVPTLAEAGVSGMAISLWTGLVAPAGTPPDIVARLNKVVVESLAAADVRTALTKIAVDPRSTTPEEYRVLIARDAARWKQVATAANIKLE</sequence>
<keyword evidence="2" id="KW-0732">Signal</keyword>
<dbReference type="Gene3D" id="3.40.190.150">
    <property type="entry name" value="Bordetella uptake gene, domain 1"/>
    <property type="match status" value="1"/>
</dbReference>
<dbReference type="Proteomes" id="UP000321058">
    <property type="component" value="Unassembled WGS sequence"/>
</dbReference>
<proteinExistence type="inferred from homology"/>
<feature type="chain" id="PRO_5022058216" evidence="2">
    <location>
        <begin position="22"/>
        <end position="319"/>
    </location>
</feature>
<dbReference type="Gene3D" id="3.40.190.10">
    <property type="entry name" value="Periplasmic binding protein-like II"/>
    <property type="match status" value="1"/>
</dbReference>
<evidence type="ECO:0000313" key="4">
    <source>
        <dbReference type="Proteomes" id="UP000321058"/>
    </source>
</evidence>
<accession>A0A512N7P8</accession>
<dbReference type="SUPFAM" id="SSF53850">
    <property type="entry name" value="Periplasmic binding protein-like II"/>
    <property type="match status" value="1"/>
</dbReference>
<name>A0A512N7P8_9HYPH</name>
<gene>
    <name evidence="3" type="ORF">RSO01_21750</name>
</gene>
<feature type="signal peptide" evidence="2">
    <location>
        <begin position="1"/>
        <end position="21"/>
    </location>
</feature>
<dbReference type="PIRSF" id="PIRSF017082">
    <property type="entry name" value="YflP"/>
    <property type="match status" value="1"/>
</dbReference>
<protein>
    <submittedName>
        <fullName evidence="3">MFS transporter</fullName>
    </submittedName>
</protein>
<dbReference type="CDD" id="cd13578">
    <property type="entry name" value="PBP2_Bug27"/>
    <property type="match status" value="1"/>
</dbReference>
<dbReference type="InterPro" id="IPR042100">
    <property type="entry name" value="Bug_dom1"/>
</dbReference>
<comment type="caution">
    <text evidence="3">The sequence shown here is derived from an EMBL/GenBank/DDBJ whole genome shotgun (WGS) entry which is preliminary data.</text>
</comment>
<evidence type="ECO:0000256" key="1">
    <source>
        <dbReference type="ARBA" id="ARBA00006987"/>
    </source>
</evidence>
<dbReference type="PANTHER" id="PTHR42928:SF5">
    <property type="entry name" value="BLR1237 PROTEIN"/>
    <property type="match status" value="1"/>
</dbReference>
<comment type="similarity">
    <text evidence="1">Belongs to the UPF0065 (bug) family.</text>
</comment>
<evidence type="ECO:0000313" key="3">
    <source>
        <dbReference type="EMBL" id="GEP55009.1"/>
    </source>
</evidence>
<keyword evidence="4" id="KW-1185">Reference proteome</keyword>
<dbReference type="PANTHER" id="PTHR42928">
    <property type="entry name" value="TRICARBOXYLATE-BINDING PROTEIN"/>
    <property type="match status" value="1"/>
</dbReference>
<organism evidence="3 4">
    <name type="scientific">Reyranella soli</name>
    <dbReference type="NCBI Taxonomy" id="1230389"/>
    <lineage>
        <taxon>Bacteria</taxon>
        <taxon>Pseudomonadati</taxon>
        <taxon>Pseudomonadota</taxon>
        <taxon>Alphaproteobacteria</taxon>
        <taxon>Hyphomicrobiales</taxon>
        <taxon>Reyranellaceae</taxon>
        <taxon>Reyranella</taxon>
    </lineage>
</organism>
<dbReference type="EMBL" id="BKAJ01000033">
    <property type="protein sequence ID" value="GEP55009.1"/>
    <property type="molecule type" value="Genomic_DNA"/>
</dbReference>
<dbReference type="OrthoDB" id="9780943at2"/>
<dbReference type="Pfam" id="PF03401">
    <property type="entry name" value="TctC"/>
    <property type="match status" value="1"/>
</dbReference>